<dbReference type="RefSeq" id="WP_132416565.1">
    <property type="nucleotide sequence ID" value="NZ_SKFG01000002.1"/>
</dbReference>
<dbReference type="InterPro" id="IPR012675">
    <property type="entry name" value="Beta-grasp_dom_sf"/>
</dbReference>
<evidence type="ECO:0000313" key="14">
    <source>
        <dbReference type="Proteomes" id="UP000295418"/>
    </source>
</evidence>
<dbReference type="NCBIfam" id="TIGR01682">
    <property type="entry name" value="moaD"/>
    <property type="match status" value="1"/>
</dbReference>
<protein>
    <recommendedName>
        <fullName evidence="5">Molybdopterin synthase sulfur carrier subunit</fullName>
    </recommendedName>
    <alternativeName>
        <fullName evidence="11">MPT synthase subunit 1</fullName>
    </alternativeName>
    <alternativeName>
        <fullName evidence="8">Molybdenum cofactor biosynthesis protein D</fullName>
    </alternativeName>
    <alternativeName>
        <fullName evidence="10">Molybdopterin-converting factor small subunit</fullName>
    </alternativeName>
    <alternativeName>
        <fullName evidence="9">Molybdopterin-converting factor subunit 1</fullName>
    </alternativeName>
    <alternativeName>
        <fullName evidence="12">Sulfur carrier protein MoaD</fullName>
    </alternativeName>
</protein>
<comment type="pathway">
    <text evidence="1">Cofactor biosynthesis; molybdopterin biosynthesis.</text>
</comment>
<gene>
    <name evidence="13" type="primary">moaD</name>
    <name evidence="13" type="ORF">E0485_03370</name>
</gene>
<evidence type="ECO:0000256" key="3">
    <source>
        <dbReference type="ARBA" id="ARBA00023150"/>
    </source>
</evidence>
<evidence type="ECO:0000256" key="8">
    <source>
        <dbReference type="ARBA" id="ARBA00075076"/>
    </source>
</evidence>
<comment type="caution">
    <text evidence="13">The sequence shown here is derived from an EMBL/GenBank/DDBJ whole genome shotgun (WGS) entry which is preliminary data.</text>
</comment>
<comment type="function">
    <text evidence="6">Involved in sulfur transfer in the conversion of molybdopterin precursor Z to molybdopterin.</text>
</comment>
<accession>A0A4R4EKS8</accession>
<dbReference type="AlphaFoldDB" id="A0A4R4EKS8"/>
<dbReference type="Gene3D" id="3.10.20.30">
    <property type="match status" value="1"/>
</dbReference>
<dbReference type="InterPro" id="IPR003749">
    <property type="entry name" value="ThiS/MoaD-like"/>
</dbReference>
<evidence type="ECO:0000256" key="6">
    <source>
        <dbReference type="ARBA" id="ARBA00054425"/>
    </source>
</evidence>
<organism evidence="13 14">
    <name type="scientific">Paenibacillus albiflavus</name>
    <dbReference type="NCBI Taxonomy" id="2545760"/>
    <lineage>
        <taxon>Bacteria</taxon>
        <taxon>Bacillati</taxon>
        <taxon>Bacillota</taxon>
        <taxon>Bacilli</taxon>
        <taxon>Bacillales</taxon>
        <taxon>Paenibacillaceae</taxon>
        <taxon>Paenibacillus</taxon>
    </lineage>
</organism>
<comment type="subunit">
    <text evidence="7">Heterotetramer of 2 MoaD subunits and 2 MoaE subunits. Forms a stable heterotetrameric complex of 2 MoaD and 2 MoeB during adenylation of MoaD by MoeB. During catalysis MoaD shuttles between the two heterotetrameric complexes.</text>
</comment>
<dbReference type="EMBL" id="SKFG01000002">
    <property type="protein sequence ID" value="TCZ79920.1"/>
    <property type="molecule type" value="Genomic_DNA"/>
</dbReference>
<dbReference type="FunFam" id="3.10.20.30:FF:000010">
    <property type="entry name" value="Molybdopterin synthase sulfur carrier subunit"/>
    <property type="match status" value="1"/>
</dbReference>
<evidence type="ECO:0000256" key="4">
    <source>
        <dbReference type="ARBA" id="ARBA00024200"/>
    </source>
</evidence>
<evidence type="ECO:0000256" key="11">
    <source>
        <dbReference type="ARBA" id="ARBA00078020"/>
    </source>
</evidence>
<sequence>MIKVLFFAHVKEKAGVYEASIDQNLMTVAQIRAYLKTTYEIGESDRVMIAVNEMYADDRREVRSGDVVAVIPPVSGG</sequence>
<keyword evidence="2" id="KW-0547">Nucleotide-binding</keyword>
<keyword evidence="14" id="KW-1185">Reference proteome</keyword>
<proteinExistence type="inferred from homology"/>
<evidence type="ECO:0000256" key="2">
    <source>
        <dbReference type="ARBA" id="ARBA00022741"/>
    </source>
</evidence>
<evidence type="ECO:0000256" key="7">
    <source>
        <dbReference type="ARBA" id="ARBA00063099"/>
    </source>
</evidence>
<dbReference type="Proteomes" id="UP000295418">
    <property type="component" value="Unassembled WGS sequence"/>
</dbReference>
<dbReference type="PANTHER" id="PTHR33359">
    <property type="entry name" value="MOLYBDOPTERIN SYNTHASE SULFUR CARRIER SUBUNIT"/>
    <property type="match status" value="1"/>
</dbReference>
<evidence type="ECO:0000256" key="10">
    <source>
        <dbReference type="ARBA" id="ARBA00077809"/>
    </source>
</evidence>
<dbReference type="UniPathway" id="UPA00344"/>
<name>A0A4R4EKS8_9BACL</name>
<dbReference type="OrthoDB" id="9801945at2"/>
<comment type="similarity">
    <text evidence="4">Belongs to the MoaD family.</text>
</comment>
<dbReference type="GO" id="GO:0000166">
    <property type="term" value="F:nucleotide binding"/>
    <property type="evidence" value="ECO:0007669"/>
    <property type="project" value="UniProtKB-KW"/>
</dbReference>
<dbReference type="InterPro" id="IPR044672">
    <property type="entry name" value="MOCS2A"/>
</dbReference>
<dbReference type="SUPFAM" id="SSF54285">
    <property type="entry name" value="MoaD/ThiS"/>
    <property type="match status" value="1"/>
</dbReference>
<dbReference type="PANTHER" id="PTHR33359:SF1">
    <property type="entry name" value="MOLYBDOPTERIN SYNTHASE SULFUR CARRIER SUBUNIT"/>
    <property type="match status" value="1"/>
</dbReference>
<dbReference type="GO" id="GO:1990133">
    <property type="term" value="C:molybdopterin adenylyltransferase complex"/>
    <property type="evidence" value="ECO:0007669"/>
    <property type="project" value="TreeGrafter"/>
</dbReference>
<dbReference type="Pfam" id="PF02597">
    <property type="entry name" value="ThiS"/>
    <property type="match status" value="1"/>
</dbReference>
<reference evidence="13 14" key="1">
    <citation type="submission" date="2019-03" db="EMBL/GenBank/DDBJ databases">
        <authorList>
            <person name="Kim M.K.M."/>
        </authorList>
    </citation>
    <scope>NUCLEOTIDE SEQUENCE [LARGE SCALE GENOMIC DNA]</scope>
    <source>
        <strain evidence="13 14">18JY21-1</strain>
    </source>
</reference>
<evidence type="ECO:0000256" key="1">
    <source>
        <dbReference type="ARBA" id="ARBA00005046"/>
    </source>
</evidence>
<dbReference type="InterPro" id="IPR016155">
    <property type="entry name" value="Mopterin_synth/thiamin_S_b"/>
</dbReference>
<evidence type="ECO:0000313" key="13">
    <source>
        <dbReference type="EMBL" id="TCZ79920.1"/>
    </source>
</evidence>
<evidence type="ECO:0000256" key="12">
    <source>
        <dbReference type="ARBA" id="ARBA00078992"/>
    </source>
</evidence>
<keyword evidence="3" id="KW-0501">Molybdenum cofactor biosynthesis</keyword>
<evidence type="ECO:0000256" key="9">
    <source>
        <dbReference type="ARBA" id="ARBA00076711"/>
    </source>
</evidence>
<evidence type="ECO:0000256" key="5">
    <source>
        <dbReference type="ARBA" id="ARBA00024247"/>
    </source>
</evidence>
<dbReference type="GO" id="GO:0006777">
    <property type="term" value="P:Mo-molybdopterin cofactor biosynthetic process"/>
    <property type="evidence" value="ECO:0007669"/>
    <property type="project" value="UniProtKB-KW"/>
</dbReference>
<dbReference type="CDD" id="cd00754">
    <property type="entry name" value="Ubl_MoaD"/>
    <property type="match status" value="1"/>
</dbReference>